<dbReference type="Pfam" id="PF12381">
    <property type="entry name" value="Peptidase_C3G"/>
    <property type="match status" value="1"/>
</dbReference>
<keyword evidence="8" id="KW-0378">Hydrolase</keyword>
<keyword evidence="2" id="KW-0696">RNA-directed RNA polymerase</keyword>
<evidence type="ECO:0000259" key="20">
    <source>
        <dbReference type="PROSITE" id="PS51874"/>
    </source>
</evidence>
<feature type="compositionally biased region" description="Low complexity" evidence="16">
    <location>
        <begin position="2049"/>
        <end position="2063"/>
    </location>
</feature>
<dbReference type="SUPFAM" id="SSF56672">
    <property type="entry name" value="DNA/RNA polymerases"/>
    <property type="match status" value="1"/>
</dbReference>
<name>A0AA48P927_9SECO</name>
<dbReference type="InterPro" id="IPR043504">
    <property type="entry name" value="Peptidase_S1_PA_chymotrypsin"/>
</dbReference>
<evidence type="ECO:0000256" key="4">
    <source>
        <dbReference type="ARBA" id="ARBA00022679"/>
    </source>
</evidence>
<evidence type="ECO:0000256" key="2">
    <source>
        <dbReference type="ARBA" id="ARBA00022484"/>
    </source>
</evidence>
<dbReference type="GO" id="GO:0003968">
    <property type="term" value="F:RNA-directed RNA polymerase activity"/>
    <property type="evidence" value="ECO:0007669"/>
    <property type="project" value="UniProtKB-KW"/>
</dbReference>
<evidence type="ECO:0000256" key="17">
    <source>
        <dbReference type="SAM" id="Phobius"/>
    </source>
</evidence>
<reference evidence="21" key="1">
    <citation type="journal article" date="2023" name="Virology">
        <title>Broadening the host range and genetic diversity of waikaviruses.</title>
        <authorList>
            <person name="Sidharthan V.K."/>
            <person name="Rajeswari V."/>
            <person name="Baranwal V.K."/>
        </authorList>
    </citation>
    <scope>NUCLEOTIDE SEQUENCE</scope>
    <source>
        <strain evidence="21">Cam sin</strain>
    </source>
</reference>
<evidence type="ECO:0000256" key="13">
    <source>
        <dbReference type="ARBA" id="ARBA00022953"/>
    </source>
</evidence>
<dbReference type="InterPro" id="IPR043502">
    <property type="entry name" value="DNA/RNA_pol_sf"/>
</dbReference>
<dbReference type="Pfam" id="PF00910">
    <property type="entry name" value="RNA_helicase"/>
    <property type="match status" value="1"/>
</dbReference>
<evidence type="ECO:0000313" key="21">
    <source>
        <dbReference type="EMBL" id="DBA13299.1"/>
    </source>
</evidence>
<keyword evidence="13" id="KW-0693">Viral RNA replication</keyword>
<evidence type="ECO:0000256" key="15">
    <source>
        <dbReference type="SAM" id="Coils"/>
    </source>
</evidence>
<dbReference type="EMBL" id="BK062984">
    <property type="protein sequence ID" value="DBA13299.1"/>
    <property type="molecule type" value="Genomic_RNA"/>
</dbReference>
<evidence type="ECO:0000256" key="3">
    <source>
        <dbReference type="ARBA" id="ARBA00022670"/>
    </source>
</evidence>
<dbReference type="GO" id="GO:0039694">
    <property type="term" value="P:viral RNA genome replication"/>
    <property type="evidence" value="ECO:0007669"/>
    <property type="project" value="InterPro"/>
</dbReference>
<evidence type="ECO:0000256" key="12">
    <source>
        <dbReference type="ARBA" id="ARBA00022844"/>
    </source>
</evidence>
<dbReference type="CDD" id="cd23169">
    <property type="entry name" value="ps-ssRNAv-Picornavirales"/>
    <property type="match status" value="1"/>
</dbReference>
<feature type="domain" description="RdRp catalytic" evidence="18">
    <location>
        <begin position="3244"/>
        <end position="3375"/>
    </location>
</feature>
<feature type="coiled-coil region" evidence="15">
    <location>
        <begin position="574"/>
        <end position="627"/>
    </location>
</feature>
<protein>
    <submittedName>
        <fullName evidence="21">Polyprotein</fullName>
    </submittedName>
</protein>
<dbReference type="Gene3D" id="2.60.120.20">
    <property type="match status" value="3"/>
</dbReference>
<dbReference type="GO" id="GO:0044423">
    <property type="term" value="C:virion component"/>
    <property type="evidence" value="ECO:0007669"/>
    <property type="project" value="UniProtKB-KW"/>
</dbReference>
<keyword evidence="9" id="KW-0347">Helicase</keyword>
<evidence type="ECO:0000256" key="10">
    <source>
        <dbReference type="ARBA" id="ARBA00022807"/>
    </source>
</evidence>
<evidence type="ECO:0000256" key="8">
    <source>
        <dbReference type="ARBA" id="ARBA00022801"/>
    </source>
</evidence>
<keyword evidence="4" id="KW-0808">Transferase</keyword>
<keyword evidence="17" id="KW-0472">Membrane</keyword>
<dbReference type="GO" id="GO:0003724">
    <property type="term" value="F:RNA helicase activity"/>
    <property type="evidence" value="ECO:0007669"/>
    <property type="project" value="InterPro"/>
</dbReference>
<dbReference type="PROSITE" id="PS51218">
    <property type="entry name" value="SF3_HELICASE_2"/>
    <property type="match status" value="1"/>
</dbReference>
<keyword evidence="5 17" id="KW-0812">Transmembrane</keyword>
<dbReference type="PROSITE" id="PS51874">
    <property type="entry name" value="PCV_3C_PRO"/>
    <property type="match status" value="1"/>
</dbReference>
<dbReference type="Gene3D" id="2.40.10.10">
    <property type="entry name" value="Trypsin-like serine proteases"/>
    <property type="match status" value="1"/>
</dbReference>
<dbReference type="Pfam" id="PF12264">
    <property type="entry name" value="Waikav_capsid_1"/>
    <property type="match status" value="1"/>
</dbReference>
<dbReference type="InterPro" id="IPR044067">
    <property type="entry name" value="PCV_3C_PRO"/>
</dbReference>
<dbReference type="GO" id="GO:0004197">
    <property type="term" value="F:cysteine-type endopeptidase activity"/>
    <property type="evidence" value="ECO:0007669"/>
    <property type="project" value="InterPro"/>
</dbReference>
<feature type="coiled-coil region" evidence="15">
    <location>
        <begin position="657"/>
        <end position="691"/>
    </location>
</feature>
<organism evidence="21">
    <name type="scientific">Camellia virus B</name>
    <dbReference type="NCBI Taxonomy" id="3027336"/>
    <lineage>
        <taxon>Viruses</taxon>
        <taxon>Riboviria</taxon>
        <taxon>Orthornavirae</taxon>
        <taxon>Pisuviricota</taxon>
        <taxon>Pisoniviricetes</taxon>
        <taxon>Picornavirales</taxon>
        <taxon>Secoviridae</taxon>
        <taxon>Waikavirus</taxon>
        <taxon>Actinidivirus</taxon>
        <taxon>Waikavirus betacamelliae</taxon>
    </lineage>
</organism>
<dbReference type="InterPro" id="IPR000605">
    <property type="entry name" value="Helicase_SF3_ssDNA/RNA_vir"/>
</dbReference>
<dbReference type="InterPro" id="IPR029053">
    <property type="entry name" value="Viral_coat"/>
</dbReference>
<dbReference type="InterPro" id="IPR007094">
    <property type="entry name" value="RNA-dir_pol_PSvirus"/>
</dbReference>
<sequence>MAAFQTIPTLSILPSTSSGACLHVYDALMSRRFCPTGDCSICIFINKYLDSLDYVDIFEKYIFSIPSLCKRLGISTESFEVRFNCFMSKYDKGFDSFRFGVANSGSLSHLHGTITEGATCDFGFDTCSISGTLCNSVRCCDYTSGVGVYDRKRASTRLLNTWSEGKSGCSWTAYCSECSCATWHAGLGGQVILFDLLSLCEITLSESVFYIGAKGSSLREPICEWTAKCLFELMPDLFVPIALGKVSCVEFLDSVSDWDVLRSPKPLINRTAWKAVIDRRLCVDITGNYVCSGAFHKWVVNVPQINLNVQLEGGMRVLFDHLHYPLRIQKPLRNRSMRLYGLWGILEYSPRCNKLMVDSILERDSANIELFEKHVSTISESDVVVHMHNLGRAEMEFDIEFDEDGPFRVYDDGHTSDIHDSDDERIRENLEEQQEAAEFTGDVFEEEVNEEDVSAAGSLVSLRSEPIMNFALHTLGESTGGLLVAHADSVEAIHNFCEAPLASLNDSIRDFGYWLMGVEKEQRLMRPSDFGRWVNSDFKQIISRIAEEVKKNKELMVNELPKMKFLKDEIVAQLNVMMSVIKGLQEDMKKAQANFETIANFPSKGSMPQIESRLEQLSKEIDSILEHQDSGNVSEEFVKNLVEVEFKKLKRNDLLERSKLKRDLAVLQNIVKSLQEEREQVDISAENANDVEVPIMRPKITGRESTLPRRSGRYESDREVTIQSLDQTSTSEETSGVEVGSVSGDLGFMSGARYFIESFKWNVASGAGVMSHVTHFPDALFKESPWLQQCFKMFQYWRCNGMEIEVTSTSNIMQGGILMVCWDPLGCASRRNINDLYSFSNLSCGLIRAGTSSKLIFDVDFDIIQERLSLQGFELGLLSFGDLIFCPMCPLRVPAQTSTYVEINVFCKVKQSDFIFRAIPHEFKMHFDLASLTPADKKDWLKFQADVNDVSDFKLSSSNLVKENIVLNRTWKATDRNLLFSLVVHPCASYKNSRLMIPTSLAMVSSLYHYWRGSLKYRFYFGCNAFTTGKLHVGAIPGSFIVDNPTSNLIMGVGGCVFDLSDGAPFYEFIVPFFGIGYKQRTCRSYMFDSLFYGEDIVTRLHAWIVDPLITNVGATEEIFMCVSILPGDDFILDCPRGMLYGVPSMANIQEAESVAERIGTNLKLVNGPNVNMIWRWGHLLSAPLKPGKGLRFRVSPVLKELSTSVNAMAWLSSLFCRWSGSLKYKFVLGEHKKMEHKYVLLWHLNEDMNNVGEMGYNEVLLPQSNVTHLTWDLSERNTFEIEVKFQSRFKTLAIPHFGYNDIKHHTSFYYNGALHLGYVGTETIPMRVYVTPGDDFTLHNRGPLSSCGSVGAEFDLPYLKELKSIEELPVNRLNQPLHGMSKFRALEEPESAPVVSPSVSPMVTSKGVGGKYRSRREGESDNWFGQQVANLFLGSDNAEAIKNLDVKNVVEVMNKSKEFKDVDMGSLSSLIQKLVPLVDKLKDRIDDSGNLMKTSEKTLEQVGELSGYGAQLCKLIKQAAQNTCFGWVVDHYQDGNLCLALFGSFLILILGLVWWKSTEGTNWIVRVATGTCLLWAPVLGLECVRLYNWLKERLEKVQVKCEEVNIEMVCSGESRVCTRGKKEVDCEFYLDKFMEYAEVIVGAILGMVALFVLKVMPSDSQIKNWTDSIGDLGKKARSWTSIGSFFNMLGPWTKTLASKIVGWIQGLRGKETLNTADKQLSTIVKFSISEWIHEVTELNLDENKWSGVSSDERVEKVRSLFDQSMAIQNVLINHSLPGSAVSVIRSAHEKVVKLVNETYNARGLGMPRVDPIHFAFIGLPGVGKSALVQGFVKDLLDVMKVPRKDRTYARSCNDQYWSRYYGQPCVLYDDLGALTGDPSFTDYGEFVNLKANVPYSLNMADLDSKGAMFRSKYLVSTSNNFFLDNNTNLRTPDAFYRRRDLAVILERNDDVEADPKRPLDGLLFTIVDTFSGLVRTKWPKWIPEFDGLRVVRVNYGEFLAVAIKYTRIYMKRQESLVKSMTSDTLELADAAIDEQLTQLLREKGVGSGSDSFASGDDTAGDSTEGEGLTDVDFPPIESMFTRPDMSKKKGKKFKGRQEGEDENLGDGVEFLKNALSFSSVESLLDYYKGFNISCDDLLLALEKKFGVYFEILKGKSTTDWRDQVCILCDCNDTCDLCTSEMLWKQGVYKNFLMVKHSCGDSSAWLRCRGSGYELLGIPTNCATLFMGLYQVFMTRGRTLGKCPVPSLRIEKLSDEEGEIELIKEKSPYEFLHKKDGWFIWDFEDLARSNESIFLKFGGIPLSFNGKFYFVGDSTWRERDLSSLTIDDCLWTMTQLSTCGVSKTAIGPCAALEDLDLILLKQIVQQFDGGIRDVAESPKSVSDRDLLEKFGDNVGISILVCLLILSRRAEMERMKLKKKQMDNLNACLERGKAIFADEQKMLVEKSSPWMKNLLIASVVLGGTCVLGGAIYGIIKGVSGLFSLFSSAAGAIEGKKAEIVTSEVTKTTLESAANSSKKFNLGAVVQEAGSYGNSGDQRTVRFKRKILNKSTVKTAWKKEGENTTGLKDDGEYICDVEPVALDIVNLSVANAVGVDLCDDDMGVEVQKKHKIFTENENWQKDFCKRFGCSTVVGKGDLNPTVCCENSDTLIVQLSGTRFIIPKQGDQKVVKGLLSDRVSKDELLRDDSIPADFMVNKEETLSLRDNLKGRIGVEREVEVIEAESGSYDNMLDQILPKIESAMVQILMTSARKRLFGFMVYGTTVLLPAHYLLNLKNDEELVVLSDKGIKRVRFYANNVTLFSNYQDLCLLDLGSSMMPWPDMRKHFITDKALLNLKNGPGFMVNVSYGPKKVKVMVQALDNLERIDSTVETPTTSYDMENGLSHIVVSGMRYRALTAGGFCGSVLISGDKRMERRILGIHVASNVDHFVGYGEFVTEDMLREIPIDLKKAHLGIAEGDCELEALLGDEKSALPRKCLLPSRGTLKSQLVPRSSGKTDIAKSPIFGLFGKVLTEPSILNRFDARLGARNRPDGVDLYGVCDPLLEAVEKYGEQTRPFSRNKLKSVSRALLKHFNGLSNSLGRRSVLSEEEAINGIQDSHSYLQLKMDTSPGWPHVLTRPRSVTGKKYLFEELEPYPSGRRHFEIKDDVLRAIIDQVEMEAKVGRHTFALCVENAKDERRAKKKIYEKVATRSFTALEVGRNILYRKYFLDFAMAIQENFHETFVKVGINPLGPDWTKLFTDLEAKSTFGFAGDYAKFDGVADPEILMCICDVASKWYNDGEVNKTVRRTLMFDAFHRLSIVRNEVVEIHQGMPSGFPMTAIFNSIVNFYLLSMAWCDLMMKSPFHSYANVESFMKMCGLATYGDDNVVAVPSDFLPYFNLRSVAQWLSYYGISYTDDMKRPIEESEPYVLLSKASFLKRNFKRLEGGHLVISAPLDKRAIEEQCHWVRIGDLSPKEALYANIDNSLWEASLWGEDYFNSLQTRLNNALRMVMLREVDYKFESMMVRFWKAYTGGGIQDHDLESLIEKGILSDRYLQAEEVIIVQGESMTISELIDKCIENPDRFFEFGCETTDWVFIDKF</sequence>
<evidence type="ECO:0000259" key="19">
    <source>
        <dbReference type="PROSITE" id="PS51218"/>
    </source>
</evidence>
<keyword evidence="7" id="KW-0547">Nucleotide-binding</keyword>
<keyword evidence="12" id="KW-0946">Virion</keyword>
<keyword evidence="6" id="KW-0548">Nucleotidyltransferase</keyword>
<dbReference type="Gene3D" id="1.20.960.20">
    <property type="match status" value="1"/>
</dbReference>
<keyword evidence="3" id="KW-0645">Protease</keyword>
<dbReference type="GO" id="GO:0005524">
    <property type="term" value="F:ATP binding"/>
    <property type="evidence" value="ECO:0007669"/>
    <property type="project" value="UniProtKB-KW"/>
</dbReference>
<feature type="region of interest" description="Disordered" evidence="16">
    <location>
        <begin position="2046"/>
        <end position="2103"/>
    </location>
</feature>
<evidence type="ECO:0000256" key="5">
    <source>
        <dbReference type="ARBA" id="ARBA00022692"/>
    </source>
</evidence>
<evidence type="ECO:0000256" key="9">
    <source>
        <dbReference type="ARBA" id="ARBA00022806"/>
    </source>
</evidence>
<keyword evidence="11" id="KW-0067">ATP-binding</keyword>
<feature type="transmembrane region" description="Helical" evidence="17">
    <location>
        <begin position="2390"/>
        <end position="2409"/>
    </location>
</feature>
<comment type="subcellular location">
    <subcellularLocation>
        <location evidence="1">Virion</location>
    </subcellularLocation>
</comment>
<evidence type="ECO:0000256" key="11">
    <source>
        <dbReference type="ARBA" id="ARBA00022840"/>
    </source>
</evidence>
<evidence type="ECO:0000256" key="1">
    <source>
        <dbReference type="ARBA" id="ARBA00004328"/>
    </source>
</evidence>
<dbReference type="Pfam" id="PF00680">
    <property type="entry name" value="RdRP_1"/>
    <property type="match status" value="1"/>
</dbReference>
<keyword evidence="14 17" id="KW-1133">Transmembrane helix</keyword>
<evidence type="ECO:0000256" key="16">
    <source>
        <dbReference type="SAM" id="MobiDB-lite"/>
    </source>
</evidence>
<evidence type="ECO:0000256" key="14">
    <source>
        <dbReference type="ARBA" id="ARBA00022989"/>
    </source>
</evidence>
<evidence type="ECO:0000259" key="18">
    <source>
        <dbReference type="PROSITE" id="PS50507"/>
    </source>
</evidence>
<dbReference type="InterPro" id="IPR043128">
    <property type="entry name" value="Rev_trsase/Diguanyl_cyclase"/>
</dbReference>
<proteinExistence type="predicted"/>
<dbReference type="GO" id="GO:0006508">
    <property type="term" value="P:proteolysis"/>
    <property type="evidence" value="ECO:0007669"/>
    <property type="project" value="UniProtKB-KW"/>
</dbReference>
<keyword evidence="15" id="KW-0175">Coiled coil</keyword>
<feature type="domain" description="Peptidase C3" evidence="20">
    <location>
        <begin position="2726"/>
        <end position="2938"/>
    </location>
</feature>
<accession>A0AA48P927</accession>
<dbReference type="InterPro" id="IPR024379">
    <property type="entry name" value="Waikavirus_capsid-1"/>
</dbReference>
<feature type="domain" description="SF3 helicase" evidence="19">
    <location>
        <begin position="1793"/>
        <end position="1961"/>
    </location>
</feature>
<dbReference type="InterPro" id="IPR001205">
    <property type="entry name" value="RNA-dir_pol_C"/>
</dbReference>
<dbReference type="InterPro" id="IPR014759">
    <property type="entry name" value="Helicase_SF3_ssRNA_vir"/>
</dbReference>
<feature type="transmembrane region" description="Helical" evidence="17">
    <location>
        <begin position="2453"/>
        <end position="2474"/>
    </location>
</feature>
<dbReference type="GO" id="GO:0003723">
    <property type="term" value="F:RNA binding"/>
    <property type="evidence" value="ECO:0007669"/>
    <property type="project" value="InterPro"/>
</dbReference>
<evidence type="ECO:0000256" key="6">
    <source>
        <dbReference type="ARBA" id="ARBA00022695"/>
    </source>
</evidence>
<evidence type="ECO:0000256" key="7">
    <source>
        <dbReference type="ARBA" id="ARBA00022741"/>
    </source>
</evidence>
<dbReference type="InterPro" id="IPR024387">
    <property type="entry name" value="Pept_C3G_Picornavir"/>
</dbReference>
<dbReference type="GO" id="GO:0006351">
    <property type="term" value="P:DNA-templated transcription"/>
    <property type="evidence" value="ECO:0007669"/>
    <property type="project" value="InterPro"/>
</dbReference>
<dbReference type="SUPFAM" id="SSF88633">
    <property type="entry name" value="Positive stranded ssRNA viruses"/>
    <property type="match status" value="2"/>
</dbReference>
<dbReference type="InterPro" id="IPR009003">
    <property type="entry name" value="Peptidase_S1_PA"/>
</dbReference>
<dbReference type="Gene3D" id="3.30.70.270">
    <property type="match status" value="1"/>
</dbReference>
<dbReference type="SUPFAM" id="SSF50494">
    <property type="entry name" value="Trypsin-like serine proteases"/>
    <property type="match status" value="1"/>
</dbReference>
<dbReference type="PROSITE" id="PS50507">
    <property type="entry name" value="RDRP_SSRNA_POS"/>
    <property type="match status" value="1"/>
</dbReference>
<keyword evidence="10" id="KW-0788">Thiol protease</keyword>